<name>A0A3S1D1C3_9BACT</name>
<evidence type="ECO:0000313" key="1">
    <source>
        <dbReference type="EMBL" id="NSL87784.1"/>
    </source>
</evidence>
<protein>
    <submittedName>
        <fullName evidence="1">DUF2279 domain-containing protein</fullName>
    </submittedName>
</protein>
<dbReference type="Pfam" id="PF10043">
    <property type="entry name" value="DUF2279"/>
    <property type="match status" value="1"/>
</dbReference>
<dbReference type="EMBL" id="RIAR02000001">
    <property type="protein sequence ID" value="NSL87784.1"/>
    <property type="molecule type" value="Genomic_DNA"/>
</dbReference>
<dbReference type="OrthoDB" id="9803535at2"/>
<evidence type="ECO:0000313" key="2">
    <source>
        <dbReference type="Proteomes" id="UP000281028"/>
    </source>
</evidence>
<organism evidence="1 2">
    <name type="scientific">Chitinophaga solisilvae</name>
    <dbReference type="NCBI Taxonomy" id="1233460"/>
    <lineage>
        <taxon>Bacteria</taxon>
        <taxon>Pseudomonadati</taxon>
        <taxon>Bacteroidota</taxon>
        <taxon>Chitinophagia</taxon>
        <taxon>Chitinophagales</taxon>
        <taxon>Chitinophagaceae</taxon>
        <taxon>Chitinophaga</taxon>
    </lineage>
</organism>
<sequence>MVAAILLLLLTISVPAQKKVPLFALPDSTINSRVWELGAVTAAVYAGGLLVLNHTWYRDYPRSSFHFFNDADEWNQMDKAGHIFAAYFEGKYSREMWRWSGLPRKQQIWIGGMSGFAYQSVIEALDGYSAEWGFSWSDMAANAAGSALLISQELLWNEQRIQLKFSAHPKKYEGPVLQEKADQLFGHTFWERTLKDYNGQTYWLSVNPYSFHKNTWLPKWLNIAVGYGADGMYGGTDNTWKDKRGGAHDYSQTRRIRQFYLSPDVDFTRIPTRKKGVKVLFQVLNMLKFPAPALEINTQGEMRLHAIYF</sequence>
<gene>
    <name evidence="1" type="ORF">ECE50_013130</name>
</gene>
<proteinExistence type="predicted"/>
<reference evidence="1" key="1">
    <citation type="submission" date="2020-05" db="EMBL/GenBank/DDBJ databases">
        <title>Chitinophaga laudate sp. nov., isolated from a tropical peat swamp.</title>
        <authorList>
            <person name="Goh C.B.S."/>
            <person name="Lee M.S."/>
            <person name="Parimannan S."/>
            <person name="Pasbakhsh P."/>
            <person name="Yule C.M."/>
            <person name="Rajandas H."/>
            <person name="Loke S."/>
            <person name="Croft L."/>
            <person name="Tan J.B.L."/>
        </authorList>
    </citation>
    <scope>NUCLEOTIDE SEQUENCE</scope>
    <source>
        <strain evidence="1">Mgbs1</strain>
    </source>
</reference>
<dbReference type="InterPro" id="IPR018736">
    <property type="entry name" value="DUF2279_periplasmic_lipo"/>
</dbReference>
<dbReference type="AlphaFoldDB" id="A0A3S1D1C3"/>
<keyword evidence="2" id="KW-1185">Reference proteome</keyword>
<accession>A0A3S1D1C3</accession>
<dbReference type="Proteomes" id="UP000281028">
    <property type="component" value="Unassembled WGS sequence"/>
</dbReference>
<comment type="caution">
    <text evidence="1">The sequence shown here is derived from an EMBL/GenBank/DDBJ whole genome shotgun (WGS) entry which is preliminary data.</text>
</comment>